<dbReference type="EMBL" id="CAJVPQ010010382">
    <property type="protein sequence ID" value="CAG8722173.1"/>
    <property type="molecule type" value="Genomic_DNA"/>
</dbReference>
<evidence type="ECO:0000256" key="1">
    <source>
        <dbReference type="SAM" id="Coils"/>
    </source>
</evidence>
<proteinExistence type="predicted"/>
<feature type="coiled-coil region" evidence="1">
    <location>
        <begin position="25"/>
        <end position="52"/>
    </location>
</feature>
<protein>
    <submittedName>
        <fullName evidence="2">2488_t:CDS:1</fullName>
    </submittedName>
</protein>
<dbReference type="AlphaFoldDB" id="A0A9N9I655"/>
<accession>A0A9N9I655</accession>
<gene>
    <name evidence="2" type="ORF">FCALED_LOCUS14443</name>
</gene>
<evidence type="ECO:0000313" key="3">
    <source>
        <dbReference type="Proteomes" id="UP000789570"/>
    </source>
</evidence>
<sequence>MYKSFCGLGIPFALDRIEVPSIVEIKKRSALLEELENTIKEKASDASDMAKKVVNKQK</sequence>
<comment type="caution">
    <text evidence="2">The sequence shown here is derived from an EMBL/GenBank/DDBJ whole genome shotgun (WGS) entry which is preliminary data.</text>
</comment>
<reference evidence="2" key="1">
    <citation type="submission" date="2021-06" db="EMBL/GenBank/DDBJ databases">
        <authorList>
            <person name="Kallberg Y."/>
            <person name="Tangrot J."/>
            <person name="Rosling A."/>
        </authorList>
    </citation>
    <scope>NUCLEOTIDE SEQUENCE</scope>
    <source>
        <strain evidence="2">UK204</strain>
    </source>
</reference>
<name>A0A9N9I655_9GLOM</name>
<keyword evidence="1" id="KW-0175">Coiled coil</keyword>
<keyword evidence="3" id="KW-1185">Reference proteome</keyword>
<dbReference type="Proteomes" id="UP000789570">
    <property type="component" value="Unassembled WGS sequence"/>
</dbReference>
<evidence type="ECO:0000313" key="2">
    <source>
        <dbReference type="EMBL" id="CAG8722173.1"/>
    </source>
</evidence>
<organism evidence="2 3">
    <name type="scientific">Funneliformis caledonium</name>
    <dbReference type="NCBI Taxonomy" id="1117310"/>
    <lineage>
        <taxon>Eukaryota</taxon>
        <taxon>Fungi</taxon>
        <taxon>Fungi incertae sedis</taxon>
        <taxon>Mucoromycota</taxon>
        <taxon>Glomeromycotina</taxon>
        <taxon>Glomeromycetes</taxon>
        <taxon>Glomerales</taxon>
        <taxon>Glomeraceae</taxon>
        <taxon>Funneliformis</taxon>
    </lineage>
</organism>